<dbReference type="GO" id="GO:0009897">
    <property type="term" value="C:external side of plasma membrane"/>
    <property type="evidence" value="ECO:0007669"/>
    <property type="project" value="TreeGrafter"/>
</dbReference>
<feature type="domain" description="Ig-like" evidence="13">
    <location>
        <begin position="141"/>
        <end position="237"/>
    </location>
</feature>
<sequence length="285" mass="32633">LAVLFSFFSSFLVHGPAEPIVTQESGDVLLPCFVENPLPLEELEVVWKRTDSEAIVHLFQERESRPESQDPFYMDRAQFFTQEIPKGNFSLLLKNITTKDEGKYKCIVYTDQEQNETLMEMNIERLLVTGSDKPIYAHADEDVILQCFVHTHVPLSELEVEWIKTDSDILLLLFSEGEIKSESQNERYLGRAEFFTEGIPNRNFSMKLRNIRIEDKGEYMCKVHADTGSANTTVQIQPLGFSSLHRFILVLALAVTPLVLVTCALSLWGFKKRGNQFKIDCVFTI</sequence>
<dbReference type="GO" id="GO:0042130">
    <property type="term" value="P:negative regulation of T cell proliferation"/>
    <property type="evidence" value="ECO:0007669"/>
    <property type="project" value="TreeGrafter"/>
</dbReference>
<evidence type="ECO:0000256" key="7">
    <source>
        <dbReference type="ARBA" id="ARBA00023157"/>
    </source>
</evidence>
<dbReference type="PANTHER" id="PTHR25466:SF14">
    <property type="entry name" value="BUTYROPHILIN SUBFAMILY 2 MEMBER A2-LIKE-RELATED"/>
    <property type="match status" value="1"/>
</dbReference>
<keyword evidence="8" id="KW-0675">Receptor</keyword>
<feature type="signal peptide" evidence="12">
    <location>
        <begin position="1"/>
        <end position="17"/>
    </location>
</feature>
<keyword evidence="9" id="KW-0325">Glycoprotein</keyword>
<evidence type="ECO:0000256" key="8">
    <source>
        <dbReference type="ARBA" id="ARBA00023170"/>
    </source>
</evidence>
<organism evidence="14 15">
    <name type="scientific">Scleropages formosus</name>
    <name type="common">Asian bonytongue</name>
    <name type="synonym">Osteoglossum formosum</name>
    <dbReference type="NCBI Taxonomy" id="113540"/>
    <lineage>
        <taxon>Eukaryota</taxon>
        <taxon>Metazoa</taxon>
        <taxon>Chordata</taxon>
        <taxon>Craniata</taxon>
        <taxon>Vertebrata</taxon>
        <taxon>Euteleostomi</taxon>
        <taxon>Actinopterygii</taxon>
        <taxon>Neopterygii</taxon>
        <taxon>Teleostei</taxon>
        <taxon>Osteoglossocephala</taxon>
        <taxon>Osteoglossomorpha</taxon>
        <taxon>Osteoglossiformes</taxon>
        <taxon>Osteoglossidae</taxon>
        <taxon>Scleropages</taxon>
    </lineage>
</organism>
<dbReference type="InterPro" id="IPR013106">
    <property type="entry name" value="Ig_V-set"/>
</dbReference>
<dbReference type="Gene3D" id="2.60.40.10">
    <property type="entry name" value="Immunoglobulins"/>
    <property type="match status" value="2"/>
</dbReference>
<name>A0A8C9QYD3_SCLFO</name>
<accession>A0A8C9QYD3</accession>
<dbReference type="GO" id="GO:0031295">
    <property type="term" value="P:T cell costimulation"/>
    <property type="evidence" value="ECO:0007669"/>
    <property type="project" value="TreeGrafter"/>
</dbReference>
<reference evidence="14 15" key="1">
    <citation type="submission" date="2019-04" db="EMBL/GenBank/DDBJ databases">
        <authorList>
            <consortium name="Wellcome Sanger Institute Data Sharing"/>
        </authorList>
    </citation>
    <scope>NUCLEOTIDE SEQUENCE [LARGE SCALE GENOMIC DNA]</scope>
</reference>
<evidence type="ECO:0000256" key="11">
    <source>
        <dbReference type="SAM" id="Phobius"/>
    </source>
</evidence>
<evidence type="ECO:0000256" key="4">
    <source>
        <dbReference type="ARBA" id="ARBA00022729"/>
    </source>
</evidence>
<dbReference type="SMART" id="SM00409">
    <property type="entry name" value="IG"/>
    <property type="match status" value="2"/>
</dbReference>
<reference evidence="14" key="2">
    <citation type="submission" date="2025-08" db="UniProtKB">
        <authorList>
            <consortium name="Ensembl"/>
        </authorList>
    </citation>
    <scope>IDENTIFICATION</scope>
</reference>
<dbReference type="InterPro" id="IPR007110">
    <property type="entry name" value="Ig-like_dom"/>
</dbReference>
<keyword evidence="3 11" id="KW-0812">Transmembrane</keyword>
<dbReference type="PANTHER" id="PTHR25466">
    <property type="entry name" value="T-LYMPHOCYTE ACTIVATION ANTIGEN"/>
    <property type="match status" value="1"/>
</dbReference>
<evidence type="ECO:0000256" key="9">
    <source>
        <dbReference type="ARBA" id="ARBA00023180"/>
    </source>
</evidence>
<evidence type="ECO:0000256" key="10">
    <source>
        <dbReference type="ARBA" id="ARBA00023319"/>
    </source>
</evidence>
<feature type="domain" description="Ig-like" evidence="13">
    <location>
        <begin position="16"/>
        <end position="124"/>
    </location>
</feature>
<keyword evidence="15" id="KW-1185">Reference proteome</keyword>
<keyword evidence="2" id="KW-1003">Cell membrane</keyword>
<reference evidence="14" key="3">
    <citation type="submission" date="2025-09" db="UniProtKB">
        <authorList>
            <consortium name="Ensembl"/>
        </authorList>
    </citation>
    <scope>IDENTIFICATION</scope>
</reference>
<dbReference type="GO" id="GO:0007166">
    <property type="term" value="P:cell surface receptor signaling pathway"/>
    <property type="evidence" value="ECO:0007669"/>
    <property type="project" value="TreeGrafter"/>
</dbReference>
<dbReference type="Proteomes" id="UP000694397">
    <property type="component" value="Chromosome 20"/>
</dbReference>
<dbReference type="OrthoDB" id="10012075at2759"/>
<comment type="subcellular location">
    <subcellularLocation>
        <location evidence="1">Cell membrane</location>
        <topology evidence="1">Single-pass type I membrane protein</topology>
    </subcellularLocation>
</comment>
<evidence type="ECO:0000256" key="6">
    <source>
        <dbReference type="ARBA" id="ARBA00023136"/>
    </source>
</evidence>
<proteinExistence type="predicted"/>
<keyword evidence="5 11" id="KW-1133">Transmembrane helix</keyword>
<keyword evidence="10" id="KW-0393">Immunoglobulin domain</keyword>
<dbReference type="SMART" id="SM00406">
    <property type="entry name" value="IGv"/>
    <property type="match status" value="2"/>
</dbReference>
<dbReference type="GO" id="GO:0042102">
    <property type="term" value="P:positive regulation of T cell proliferation"/>
    <property type="evidence" value="ECO:0007669"/>
    <property type="project" value="TreeGrafter"/>
</dbReference>
<evidence type="ECO:0000259" key="13">
    <source>
        <dbReference type="PROSITE" id="PS50835"/>
    </source>
</evidence>
<evidence type="ECO:0000256" key="5">
    <source>
        <dbReference type="ARBA" id="ARBA00022989"/>
    </source>
</evidence>
<dbReference type="InterPro" id="IPR013783">
    <property type="entry name" value="Ig-like_fold"/>
</dbReference>
<dbReference type="FunFam" id="2.60.40.10:FF:000142">
    <property type="entry name" value="V-set domain-containing T-cell activation inhibitor 1"/>
    <property type="match status" value="2"/>
</dbReference>
<dbReference type="GO" id="GO:0006955">
    <property type="term" value="P:immune response"/>
    <property type="evidence" value="ECO:0007669"/>
    <property type="project" value="TreeGrafter"/>
</dbReference>
<evidence type="ECO:0000256" key="3">
    <source>
        <dbReference type="ARBA" id="ARBA00022692"/>
    </source>
</evidence>
<evidence type="ECO:0000256" key="1">
    <source>
        <dbReference type="ARBA" id="ARBA00004251"/>
    </source>
</evidence>
<dbReference type="Pfam" id="PF07686">
    <property type="entry name" value="V-set"/>
    <property type="match status" value="2"/>
</dbReference>
<dbReference type="GeneTree" id="ENSGT01120000271914"/>
<evidence type="ECO:0000256" key="12">
    <source>
        <dbReference type="SAM" id="SignalP"/>
    </source>
</evidence>
<dbReference type="InterPro" id="IPR036179">
    <property type="entry name" value="Ig-like_dom_sf"/>
</dbReference>
<protein>
    <recommendedName>
        <fullName evidence="13">Ig-like domain-containing protein</fullName>
    </recommendedName>
</protein>
<keyword evidence="4 12" id="KW-0732">Signal</keyword>
<evidence type="ECO:0000313" key="14">
    <source>
        <dbReference type="Ensembl" id="ENSSFOP00015007019.2"/>
    </source>
</evidence>
<keyword evidence="7" id="KW-1015">Disulfide bond</keyword>
<dbReference type="InterPro" id="IPR003599">
    <property type="entry name" value="Ig_sub"/>
</dbReference>
<feature type="chain" id="PRO_5034225422" description="Ig-like domain-containing protein" evidence="12">
    <location>
        <begin position="18"/>
        <end position="285"/>
    </location>
</feature>
<feature type="transmembrane region" description="Helical" evidence="11">
    <location>
        <begin position="247"/>
        <end position="270"/>
    </location>
</feature>
<dbReference type="InterPro" id="IPR051713">
    <property type="entry name" value="T-cell_Activation_Regulation"/>
</dbReference>
<dbReference type="SUPFAM" id="SSF48726">
    <property type="entry name" value="Immunoglobulin"/>
    <property type="match status" value="2"/>
</dbReference>
<evidence type="ECO:0000313" key="15">
    <source>
        <dbReference type="Proteomes" id="UP000694397"/>
    </source>
</evidence>
<dbReference type="PROSITE" id="PS50835">
    <property type="entry name" value="IG_LIKE"/>
    <property type="match status" value="2"/>
</dbReference>
<dbReference type="Ensembl" id="ENSSFOT00015007128.2">
    <property type="protein sequence ID" value="ENSSFOP00015007019.2"/>
    <property type="gene ID" value="ENSSFOG00015004629.2"/>
</dbReference>
<keyword evidence="6 11" id="KW-0472">Membrane</keyword>
<dbReference type="GO" id="GO:0071222">
    <property type="term" value="P:cellular response to lipopolysaccharide"/>
    <property type="evidence" value="ECO:0007669"/>
    <property type="project" value="TreeGrafter"/>
</dbReference>
<dbReference type="AlphaFoldDB" id="A0A8C9QYD3"/>
<evidence type="ECO:0000256" key="2">
    <source>
        <dbReference type="ARBA" id="ARBA00022475"/>
    </source>
</evidence>